<dbReference type="EMBL" id="FNAY01000029">
    <property type="protein sequence ID" value="SDG08314.1"/>
    <property type="molecule type" value="Genomic_DNA"/>
</dbReference>
<name>A0A0Q0URG1_RHOCA</name>
<sequence>MTFFSSAALEAAPVGATPALRVSTNYMETFLPLQPVSSGTEIQTYLNTAGMLDIYSVGTTGRVYRYRRTDATLAPYEEADLGIRASQLYFFDAAGGRSDTPSIFGLNSESKLTLATYQSGGYGQRNTGPQDEVIRHFLGVRGVTGRIYINVRLSDGRLCTNYYEPQTDKWGGPVWAPVIGPDGKDAVIKDMAMAANNPVQSALFAIGMDDEVLFAEDSFRTSRLRKLNKKASHIAAIADSENLLNILAVERDSGLLWVKKQRKHSTAGIQFDDWVQVDPGQSGRLGRLTANLRRDGLIEVFALNEAGDLTYTRQVTNSAGKLQGWRVIFPIACDMENRIVAVGRNTNGYSEAYSVTDENQIFRFWQAPDTEQWFSEVLDLPKAEDKLVSVPTHSTEIFVVDAEGAPIYDAPVSVNAAFLCTLWVNGKAYRSSLVDPVSFRTDATGKVVILQRANALAGATLLIATPSTGAGQPIVVQPNAQLQAKMAQTTRDDVLNATDSAGALLLPADTKDREKVAESIAEVTRQSMRIAQADETARAIQYKFASPHALRHSLQADFRSLGTVSWEIDFGSGVPIYRSLDSSDIAAFRSAHAPQLDAGGSFLGIDWGSVWRGIRDGVEWLINGLEKIVVTIIDGIANVLFKIAGQVFQAVIKFAQQALDFIEGVWNWLKVKLEQLFQWLAFLFDFKDFARTAEGIKHSVGVTLDFTADAVHALRGRVEEGFDFLKAGLDGIVNNLILTLNREGDPTMGAYFEQEEPSEAEQHASDHNIFLNAFRENETRLTVKADGAAILRATTALTDPLQDLFGRMKSFSDNFQFGDGKQALDEAFGYFNNIGNEPGRAAQLLLSGLVKALEAAALFALDAAEGIVLTLFDLVEDLIRLVKLALFQEWEIPILSQLYQLFTGDRLTLTPIDVVAWIAAIPMTITSKLILGRTPWTAEQLASFKASFTVEMLKDRLGMSRAKALTAAEANGWTPELRENFLTGYCVVMAFRSLLDPSSAMANASGAGLGPAGIVPAAAGLLSTLFTMPWALSPLAGAPNCQPGDPGFGVTIWICQILCGPGRGIALHYQPWITGEAKITTAELTQTAWGVAYLIMLSVNFANQEQTTRNKLAFSRGILNLVPGQALRFLAIPALNKGTYMIPAAILGVLSFLSCWGSLGVAIAEIHLKDQAQA</sequence>
<evidence type="ECO:0000313" key="1">
    <source>
        <dbReference type="EMBL" id="SDG08314.1"/>
    </source>
</evidence>
<evidence type="ECO:0000313" key="2">
    <source>
        <dbReference type="Proteomes" id="UP000183812"/>
    </source>
</evidence>
<dbReference type="Proteomes" id="UP000183812">
    <property type="component" value="Unassembled WGS sequence"/>
</dbReference>
<organism evidence="1 2">
    <name type="scientific">Rhodobacter capsulatus</name>
    <name type="common">Rhodopseudomonas capsulata</name>
    <dbReference type="NCBI Taxonomy" id="1061"/>
    <lineage>
        <taxon>Bacteria</taxon>
        <taxon>Pseudomonadati</taxon>
        <taxon>Pseudomonadota</taxon>
        <taxon>Alphaproteobacteria</taxon>
        <taxon>Rhodobacterales</taxon>
        <taxon>Rhodobacter group</taxon>
        <taxon>Rhodobacter</taxon>
    </lineage>
</organism>
<gene>
    <name evidence="1" type="ORF">SAMN04244550_03388</name>
</gene>
<accession>A0A0Q0URG1</accession>
<protein>
    <submittedName>
        <fullName evidence="1">Uncharacterized protein</fullName>
    </submittedName>
</protein>
<proteinExistence type="predicted"/>
<dbReference type="SUPFAM" id="SSF89372">
    <property type="entry name" value="Fucose-specific lectin"/>
    <property type="match status" value="1"/>
</dbReference>
<dbReference type="RefSeq" id="WP_055213123.1">
    <property type="nucleotide sequence ID" value="NZ_CP061202.1"/>
</dbReference>
<reference evidence="1 2" key="1">
    <citation type="submission" date="2016-10" db="EMBL/GenBank/DDBJ databases">
        <authorList>
            <person name="de Groot N.N."/>
        </authorList>
    </citation>
    <scope>NUCLEOTIDE SEQUENCE [LARGE SCALE GENOMIC DNA]</scope>
    <source>
        <strain evidence="2">DSM 938 / 37b4</strain>
    </source>
</reference>
<dbReference type="AlphaFoldDB" id="A0A0Q0URG1"/>